<dbReference type="RefSeq" id="WP_126727422.1">
    <property type="nucleotide sequence ID" value="NZ_RYZH01000052.1"/>
</dbReference>
<dbReference type="OrthoDB" id="282905at2"/>
<comment type="caution">
    <text evidence="1">The sequence shown here is derived from an EMBL/GenBank/DDBJ whole genome shotgun (WGS) entry which is preliminary data.</text>
</comment>
<evidence type="ECO:0000313" key="1">
    <source>
        <dbReference type="EMBL" id="RUL84203.1"/>
    </source>
</evidence>
<name>A0A432MEU1_9BACT</name>
<reference evidence="1 2" key="2">
    <citation type="submission" date="2019-01" db="EMBL/GenBank/DDBJ databases">
        <title>Tautonia sociabilis, a novel thermotolerant planctomycete of Isosphaeraceae family, isolated from a 4000 m deep subterranean habitat.</title>
        <authorList>
            <person name="Kovaleva O.L."/>
            <person name="Elcheninov A.G."/>
            <person name="Van Heerden E."/>
            <person name="Toshchakov S.V."/>
            <person name="Novikov A."/>
            <person name="Bonch-Osmolovskaya E.A."/>
            <person name="Kublanov I.V."/>
        </authorList>
    </citation>
    <scope>NUCLEOTIDE SEQUENCE [LARGE SCALE GENOMIC DNA]</scope>
    <source>
        <strain evidence="1 2">GM2012</strain>
    </source>
</reference>
<dbReference type="EMBL" id="RYZH01000052">
    <property type="protein sequence ID" value="RUL84203.1"/>
    <property type="molecule type" value="Genomic_DNA"/>
</dbReference>
<reference evidence="1 2" key="1">
    <citation type="submission" date="2018-12" db="EMBL/GenBank/DDBJ databases">
        <authorList>
            <person name="Toschakov S.V."/>
        </authorList>
    </citation>
    <scope>NUCLEOTIDE SEQUENCE [LARGE SCALE GENOMIC DNA]</scope>
    <source>
        <strain evidence="1 2">GM2012</strain>
    </source>
</reference>
<dbReference type="Proteomes" id="UP000280296">
    <property type="component" value="Unassembled WGS sequence"/>
</dbReference>
<sequence length="151" mass="17308">MRRPGFRSGLSVILADGQRWTLPLPAEADREEIPAPVEEHIRAILEMIREAEDRAELLRAELALGIHLLSINYRLGPEQYQELLSFERSSPMRETSQEAFHRAALAYLRRLNAEEGRADHLVIGERYPPEGLLGLVTQFLRRLWGRSPVSE</sequence>
<organism evidence="1 2">
    <name type="scientific">Tautonia sociabilis</name>
    <dbReference type="NCBI Taxonomy" id="2080755"/>
    <lineage>
        <taxon>Bacteria</taxon>
        <taxon>Pseudomonadati</taxon>
        <taxon>Planctomycetota</taxon>
        <taxon>Planctomycetia</taxon>
        <taxon>Isosphaerales</taxon>
        <taxon>Isosphaeraceae</taxon>
        <taxon>Tautonia</taxon>
    </lineage>
</organism>
<evidence type="ECO:0000313" key="2">
    <source>
        <dbReference type="Proteomes" id="UP000280296"/>
    </source>
</evidence>
<dbReference type="AlphaFoldDB" id="A0A432MEU1"/>
<protein>
    <submittedName>
        <fullName evidence="1">Uncharacterized protein</fullName>
    </submittedName>
</protein>
<gene>
    <name evidence="1" type="ORF">TsocGM_20990</name>
</gene>
<keyword evidence="2" id="KW-1185">Reference proteome</keyword>
<proteinExistence type="predicted"/>
<accession>A0A432MEU1</accession>